<organism evidence="2 3">
    <name type="scientific">Draconibacterium sediminis</name>
    <dbReference type="NCBI Taxonomy" id="1544798"/>
    <lineage>
        <taxon>Bacteria</taxon>
        <taxon>Pseudomonadati</taxon>
        <taxon>Bacteroidota</taxon>
        <taxon>Bacteroidia</taxon>
        <taxon>Marinilabiliales</taxon>
        <taxon>Prolixibacteraceae</taxon>
        <taxon>Draconibacterium</taxon>
    </lineage>
</organism>
<name>A0A0D8J6F0_9BACT</name>
<comment type="caution">
    <text evidence="2">The sequence shown here is derived from an EMBL/GenBank/DDBJ whole genome shotgun (WGS) entry which is preliminary data.</text>
</comment>
<dbReference type="Pfam" id="PF14127">
    <property type="entry name" value="DUF4294"/>
    <property type="match status" value="1"/>
</dbReference>
<dbReference type="STRING" id="1544798.LH29_18535"/>
<protein>
    <recommendedName>
        <fullName evidence="4">DUF4294 domain-containing protein</fullName>
    </recommendedName>
</protein>
<keyword evidence="1" id="KW-0732">Signal</keyword>
<evidence type="ECO:0000256" key="1">
    <source>
        <dbReference type="SAM" id="SignalP"/>
    </source>
</evidence>
<gene>
    <name evidence="2" type="ORF">LH29_18535</name>
</gene>
<dbReference type="Proteomes" id="UP000032544">
    <property type="component" value="Unassembled WGS sequence"/>
</dbReference>
<proteinExistence type="predicted"/>
<evidence type="ECO:0000313" key="3">
    <source>
        <dbReference type="Proteomes" id="UP000032544"/>
    </source>
</evidence>
<dbReference type="InterPro" id="IPR025636">
    <property type="entry name" value="DUF4294"/>
</dbReference>
<evidence type="ECO:0000313" key="2">
    <source>
        <dbReference type="EMBL" id="KJF42545.1"/>
    </source>
</evidence>
<dbReference type="AlphaFoldDB" id="A0A0D8J6F0"/>
<keyword evidence="3" id="KW-1185">Reference proteome</keyword>
<reference evidence="2 3" key="1">
    <citation type="submission" date="2014-09" db="EMBL/GenBank/DDBJ databases">
        <title>Draft Genome Sequence of Draconibacterium sp. JN14CK-3.</title>
        <authorList>
            <person name="Dong C."/>
            <person name="Lai Q."/>
            <person name="Shao Z."/>
        </authorList>
    </citation>
    <scope>NUCLEOTIDE SEQUENCE [LARGE SCALE GENOMIC DNA]</scope>
    <source>
        <strain evidence="2 3">JN14CK-3</strain>
    </source>
</reference>
<sequence>MRRFVFILILMMGAWLVEAQENDSSEINLGYVQDGDTIIFKNIKEIPVFPDREFKNKREYRRYTRYIQKVKKVYPLAVEARELLKKYEPEYYALEERKEQRKLMKQLEKELLDKHKNELKTWSISDGRILLKLINRETERTPYSLIKDFRGGFSATFWQGIAKLFRNDLKAGYDPDEEDQVLEEIVTLIELGYL</sequence>
<accession>A0A0D8J6F0</accession>
<dbReference type="OrthoDB" id="1491885at2"/>
<dbReference type="EMBL" id="JRHC01000005">
    <property type="protein sequence ID" value="KJF42545.1"/>
    <property type="molecule type" value="Genomic_DNA"/>
</dbReference>
<dbReference type="RefSeq" id="WP_045032329.1">
    <property type="nucleotide sequence ID" value="NZ_JRHC01000005.1"/>
</dbReference>
<feature type="chain" id="PRO_5002331189" description="DUF4294 domain-containing protein" evidence="1">
    <location>
        <begin position="20"/>
        <end position="194"/>
    </location>
</feature>
<feature type="signal peptide" evidence="1">
    <location>
        <begin position="1"/>
        <end position="19"/>
    </location>
</feature>
<evidence type="ECO:0008006" key="4">
    <source>
        <dbReference type="Google" id="ProtNLM"/>
    </source>
</evidence>